<gene>
    <name evidence="3" type="ORF">NCTC7807_00898</name>
</gene>
<feature type="region of interest" description="Disordered" evidence="1">
    <location>
        <begin position="190"/>
        <end position="212"/>
    </location>
</feature>
<dbReference type="Pfam" id="PF11706">
    <property type="entry name" value="zf-CGNR"/>
    <property type="match status" value="1"/>
</dbReference>
<dbReference type="InterPro" id="IPR010852">
    <property type="entry name" value="ABATE"/>
</dbReference>
<dbReference type="AlphaFoldDB" id="A0A380MPE4"/>
<dbReference type="InterPro" id="IPR021005">
    <property type="entry name" value="Znf_CGNR"/>
</dbReference>
<dbReference type="Gene3D" id="1.10.3300.10">
    <property type="entry name" value="Jann2411-like domain"/>
    <property type="match status" value="1"/>
</dbReference>
<feature type="domain" description="Zinc finger CGNR" evidence="2">
    <location>
        <begin position="151"/>
        <end position="191"/>
    </location>
</feature>
<evidence type="ECO:0000313" key="3">
    <source>
        <dbReference type="EMBL" id="SUO94475.1"/>
    </source>
</evidence>
<accession>A0A380MPE4</accession>
<name>A0A380MPE4_STRGR</name>
<reference evidence="3 4" key="1">
    <citation type="submission" date="2018-06" db="EMBL/GenBank/DDBJ databases">
        <authorList>
            <consortium name="Pathogen Informatics"/>
            <person name="Doyle S."/>
        </authorList>
    </citation>
    <scope>NUCLEOTIDE SEQUENCE [LARGE SCALE GENOMIC DNA]</scope>
    <source>
        <strain evidence="3 4">NCTC7807</strain>
    </source>
</reference>
<evidence type="ECO:0000256" key="1">
    <source>
        <dbReference type="SAM" id="MobiDB-lite"/>
    </source>
</evidence>
<dbReference type="PANTHER" id="PTHR35525:SF3">
    <property type="entry name" value="BLL6575 PROTEIN"/>
    <property type="match status" value="1"/>
</dbReference>
<dbReference type="InterPro" id="IPR023286">
    <property type="entry name" value="ABATE_dom_sf"/>
</dbReference>
<protein>
    <submittedName>
        <fullName evidence="3">DUF1470 domain-containing protein</fullName>
    </submittedName>
</protein>
<sequence>MTGHAYRAGASARVLRFDCGRVCLDLVATAHPVERLDGADRLRQWLTGAGLVPPGTRLERAGPGWLAAFRDLRGQIATVVGAELDGRPCGHALDRVNAVARNPPPPPRAVRRPDGTLGRGLAGDPDCQALLGAVARDAVELLTDPDARALLRRCAGQDCPLVYLDTSRGRRRRWCSGETCGNRERVARHRRGRRTVQNGRAGARTPGGPGGG</sequence>
<dbReference type="RefSeq" id="WP_115067939.1">
    <property type="nucleotide sequence ID" value="NZ_UHID01000001.1"/>
</dbReference>
<organism evidence="3 4">
    <name type="scientific">Streptomyces griseus</name>
    <dbReference type="NCBI Taxonomy" id="1911"/>
    <lineage>
        <taxon>Bacteria</taxon>
        <taxon>Bacillati</taxon>
        <taxon>Actinomycetota</taxon>
        <taxon>Actinomycetes</taxon>
        <taxon>Kitasatosporales</taxon>
        <taxon>Streptomycetaceae</taxon>
        <taxon>Streptomyces</taxon>
    </lineage>
</organism>
<dbReference type="PANTHER" id="PTHR35525">
    <property type="entry name" value="BLL6575 PROTEIN"/>
    <property type="match status" value="1"/>
</dbReference>
<proteinExistence type="predicted"/>
<dbReference type="Proteomes" id="UP000254150">
    <property type="component" value="Unassembled WGS sequence"/>
</dbReference>
<dbReference type="GeneID" id="95068741"/>
<dbReference type="EMBL" id="UHID01000001">
    <property type="protein sequence ID" value="SUO94475.1"/>
    <property type="molecule type" value="Genomic_DNA"/>
</dbReference>
<dbReference type="Pfam" id="PF07336">
    <property type="entry name" value="ABATE"/>
    <property type="match status" value="1"/>
</dbReference>
<dbReference type="SUPFAM" id="SSF160904">
    <property type="entry name" value="Jann2411-like"/>
    <property type="match status" value="1"/>
</dbReference>
<evidence type="ECO:0000313" key="4">
    <source>
        <dbReference type="Proteomes" id="UP000254150"/>
    </source>
</evidence>
<evidence type="ECO:0000259" key="2">
    <source>
        <dbReference type="Pfam" id="PF11706"/>
    </source>
</evidence>